<evidence type="ECO:0000256" key="3">
    <source>
        <dbReference type="ARBA" id="ARBA00022723"/>
    </source>
</evidence>
<keyword evidence="1 6" id="KW-0489">Methyltransferase</keyword>
<feature type="binding site" evidence="6">
    <location>
        <position position="253"/>
    </location>
    <ligand>
        <name>Zn(2+)</name>
        <dbReference type="ChEBI" id="CHEBI:29105"/>
    </ligand>
</feature>
<evidence type="ECO:0000313" key="8">
    <source>
        <dbReference type="Proteomes" id="UP000695022"/>
    </source>
</evidence>
<accession>A0ABM1E6C4</accession>
<keyword evidence="3 6" id="KW-0479">Metal-binding</keyword>
<evidence type="ECO:0000256" key="4">
    <source>
        <dbReference type="ARBA" id="ARBA00022833"/>
    </source>
</evidence>
<feature type="binding site" evidence="6">
    <location>
        <position position="254"/>
    </location>
    <ligand>
        <name>Zn(2+)</name>
        <dbReference type="ChEBI" id="CHEBI:29105"/>
    </ligand>
</feature>
<feature type="binding site" evidence="6">
    <location>
        <position position="188"/>
    </location>
    <ligand>
        <name>Zn(2+)</name>
        <dbReference type="ChEBI" id="CHEBI:29105"/>
    </ligand>
</feature>
<sequence length="278" mass="30896">MQYKLLIRDISRFLESGANVITTCTYQASIEGFCQNLLISPEESLELIKRGVKLAQSARTMYMQQNPDVMQCPLVAGSVGPYGASQHDGSEYSGNYVEDMSIKELKDWHRPRVRALLDARVDLLACESIPALKEAQALIELLCEFPHAKAWVSFTCKDGCHTSHGDSFAAAFNICMQYDQVAAVGINCTQPKYISLLLTSVSDLPPCKPIIVYPNSGEDWQAQKGWSGRGSCIPLDHYVEDWVNLGARWIGGCCRVTPCDITAIRQVVDKLRDKRKTA</sequence>
<name>A0ABM1E6C4_PRICU</name>
<reference evidence="9" key="1">
    <citation type="submission" date="2025-08" db="UniProtKB">
        <authorList>
            <consortium name="RefSeq"/>
        </authorList>
    </citation>
    <scope>IDENTIFICATION</scope>
</reference>
<comment type="pathway">
    <text evidence="5">Amino-acid biosynthesis; L-methionine biosynthesis via de novo pathway.</text>
</comment>
<dbReference type="InterPro" id="IPR051486">
    <property type="entry name" value="Hcy_S-methyltransferase"/>
</dbReference>
<feature type="domain" description="Hcy-binding" evidence="7">
    <location>
        <begin position="1"/>
        <end position="268"/>
    </location>
</feature>
<proteinExistence type="predicted"/>
<gene>
    <name evidence="9" type="primary">LOC106809252</name>
</gene>
<dbReference type="Pfam" id="PF02574">
    <property type="entry name" value="S-methyl_trans"/>
    <property type="match status" value="1"/>
</dbReference>
<dbReference type="PANTHER" id="PTHR46015:SF1">
    <property type="entry name" value="HOMOCYSTEINE S-METHYLTRANSFERASE-LIKE ISOFORM 1"/>
    <property type="match status" value="1"/>
</dbReference>
<evidence type="ECO:0000313" key="9">
    <source>
        <dbReference type="RefSeq" id="XP_014667745.1"/>
    </source>
</evidence>
<organism evidence="8 9">
    <name type="scientific">Priapulus caudatus</name>
    <name type="common">Priapulid worm</name>
    <dbReference type="NCBI Taxonomy" id="37621"/>
    <lineage>
        <taxon>Eukaryota</taxon>
        <taxon>Metazoa</taxon>
        <taxon>Ecdysozoa</taxon>
        <taxon>Scalidophora</taxon>
        <taxon>Priapulida</taxon>
        <taxon>Priapulimorpha</taxon>
        <taxon>Priapulimorphida</taxon>
        <taxon>Priapulidae</taxon>
        <taxon>Priapulus</taxon>
    </lineage>
</organism>
<dbReference type="GeneID" id="106809252"/>
<dbReference type="RefSeq" id="XP_014667745.1">
    <property type="nucleotide sequence ID" value="XM_014812259.1"/>
</dbReference>
<keyword evidence="4 6" id="KW-0862">Zinc</keyword>
<dbReference type="Gene3D" id="3.20.20.330">
    <property type="entry name" value="Homocysteine-binding-like domain"/>
    <property type="match status" value="1"/>
</dbReference>
<keyword evidence="2 6" id="KW-0808">Transferase</keyword>
<dbReference type="InterPro" id="IPR003726">
    <property type="entry name" value="HCY_dom"/>
</dbReference>
<dbReference type="Proteomes" id="UP000695022">
    <property type="component" value="Unplaced"/>
</dbReference>
<evidence type="ECO:0000256" key="5">
    <source>
        <dbReference type="ARBA" id="ARBA00034478"/>
    </source>
</evidence>
<dbReference type="NCBIfam" id="NF007020">
    <property type="entry name" value="PRK09485.1"/>
    <property type="match status" value="1"/>
</dbReference>
<evidence type="ECO:0000259" key="7">
    <source>
        <dbReference type="PROSITE" id="PS50970"/>
    </source>
</evidence>
<evidence type="ECO:0000256" key="2">
    <source>
        <dbReference type="ARBA" id="ARBA00022679"/>
    </source>
</evidence>
<evidence type="ECO:0000256" key="1">
    <source>
        <dbReference type="ARBA" id="ARBA00022603"/>
    </source>
</evidence>
<dbReference type="InterPro" id="IPR036589">
    <property type="entry name" value="HCY_dom_sf"/>
</dbReference>
<dbReference type="PANTHER" id="PTHR46015">
    <property type="entry name" value="ZGC:172121"/>
    <property type="match status" value="1"/>
</dbReference>
<comment type="cofactor">
    <cofactor evidence="6">
        <name>Zn(2+)</name>
        <dbReference type="ChEBI" id="CHEBI:29105"/>
    </cofactor>
</comment>
<evidence type="ECO:0000256" key="6">
    <source>
        <dbReference type="PROSITE-ProRule" id="PRU00333"/>
    </source>
</evidence>
<keyword evidence="8" id="KW-1185">Reference proteome</keyword>
<dbReference type="PROSITE" id="PS50970">
    <property type="entry name" value="HCY"/>
    <property type="match status" value="1"/>
</dbReference>
<dbReference type="SUPFAM" id="SSF82282">
    <property type="entry name" value="Homocysteine S-methyltransferase"/>
    <property type="match status" value="1"/>
</dbReference>
<protein>
    <submittedName>
        <fullName evidence="9">Homocysteine S-methyltransferase-like</fullName>
    </submittedName>
</protein>